<feature type="region of interest" description="Disordered" evidence="1">
    <location>
        <begin position="92"/>
        <end position="148"/>
    </location>
</feature>
<feature type="compositionally biased region" description="Basic and acidic residues" evidence="1">
    <location>
        <begin position="22"/>
        <end position="33"/>
    </location>
</feature>
<accession>A0A3Q7YB23</accession>
<dbReference type="AlphaFoldDB" id="A0A3Q7YB23"/>
<feature type="region of interest" description="Disordered" evidence="1">
    <location>
        <begin position="22"/>
        <end position="66"/>
    </location>
</feature>
<evidence type="ECO:0000313" key="3">
    <source>
        <dbReference type="RefSeq" id="XP_027190182.1"/>
    </source>
</evidence>
<proteinExistence type="predicted"/>
<evidence type="ECO:0000313" key="2">
    <source>
        <dbReference type="Proteomes" id="UP000087171"/>
    </source>
</evidence>
<reference evidence="3" key="2">
    <citation type="submission" date="2025-08" db="UniProtKB">
        <authorList>
            <consortium name="RefSeq"/>
        </authorList>
    </citation>
    <scope>IDENTIFICATION</scope>
    <source>
        <tissue evidence="3">Etiolated seedlings</tissue>
    </source>
</reference>
<organism evidence="2 3">
    <name type="scientific">Cicer arietinum</name>
    <name type="common">Chickpea</name>
    <name type="synonym">Garbanzo</name>
    <dbReference type="NCBI Taxonomy" id="3827"/>
    <lineage>
        <taxon>Eukaryota</taxon>
        <taxon>Viridiplantae</taxon>
        <taxon>Streptophyta</taxon>
        <taxon>Embryophyta</taxon>
        <taxon>Tracheophyta</taxon>
        <taxon>Spermatophyta</taxon>
        <taxon>Magnoliopsida</taxon>
        <taxon>eudicotyledons</taxon>
        <taxon>Gunneridae</taxon>
        <taxon>Pentapetalae</taxon>
        <taxon>rosids</taxon>
        <taxon>fabids</taxon>
        <taxon>Fabales</taxon>
        <taxon>Fabaceae</taxon>
        <taxon>Papilionoideae</taxon>
        <taxon>50 kb inversion clade</taxon>
        <taxon>NPAAA clade</taxon>
        <taxon>Hologalegina</taxon>
        <taxon>IRL clade</taxon>
        <taxon>Cicereae</taxon>
        <taxon>Cicer</taxon>
    </lineage>
</organism>
<sequence length="148" mass="16061">MIDIGCNVEGVSYIDPTLKIDRSEEQSACKDASDETELDKQPSAFKSNEPEANQDDESGLVDNTNQGANITVDSVSCLDLGKISVLDENLDVDDFNGGDRCSEESFEDNDEVIEDKESTSTTDAVNGQPIHPVETEGDCPNQVNSLRQ</sequence>
<dbReference type="RefSeq" id="XP_027190182.1">
    <property type="nucleotide sequence ID" value="XM_027334381.1"/>
</dbReference>
<evidence type="ECO:0000256" key="1">
    <source>
        <dbReference type="SAM" id="MobiDB-lite"/>
    </source>
</evidence>
<dbReference type="Proteomes" id="UP000087171">
    <property type="component" value="Chromosome Ca5"/>
</dbReference>
<keyword evidence="2" id="KW-1185">Reference proteome</keyword>
<feature type="compositionally biased region" description="Acidic residues" evidence="1">
    <location>
        <begin position="104"/>
        <end position="114"/>
    </location>
</feature>
<protein>
    <submittedName>
        <fullName evidence="3">Uncharacterized protein LOC105852029</fullName>
    </submittedName>
</protein>
<name>A0A3Q7YB23_CICAR</name>
<gene>
    <name evidence="3" type="primary">LOC105852029</name>
</gene>
<dbReference type="GeneID" id="105852029"/>
<dbReference type="KEGG" id="cam:105852029"/>
<reference evidence="2" key="1">
    <citation type="journal article" date="2013" name="Nat. Biotechnol.">
        <title>Draft genome sequence of chickpea (Cicer arietinum) provides a resource for trait improvement.</title>
        <authorList>
            <person name="Varshney R.K."/>
            <person name="Song C."/>
            <person name="Saxena R.K."/>
            <person name="Azam S."/>
            <person name="Yu S."/>
            <person name="Sharpe A.G."/>
            <person name="Cannon S."/>
            <person name="Baek J."/>
            <person name="Rosen B.D."/>
            <person name="Tar'an B."/>
            <person name="Millan T."/>
            <person name="Zhang X."/>
            <person name="Ramsay L.D."/>
            <person name="Iwata A."/>
            <person name="Wang Y."/>
            <person name="Nelson W."/>
            <person name="Farmer A.D."/>
            <person name="Gaur P.M."/>
            <person name="Soderlund C."/>
            <person name="Penmetsa R.V."/>
            <person name="Xu C."/>
            <person name="Bharti A.K."/>
            <person name="He W."/>
            <person name="Winter P."/>
            <person name="Zhao S."/>
            <person name="Hane J.K."/>
            <person name="Carrasquilla-Garcia N."/>
            <person name="Condie J.A."/>
            <person name="Upadhyaya H.D."/>
            <person name="Luo M.C."/>
            <person name="Thudi M."/>
            <person name="Gowda C.L."/>
            <person name="Singh N.P."/>
            <person name="Lichtenzveig J."/>
            <person name="Gali K.K."/>
            <person name="Rubio J."/>
            <person name="Nadarajan N."/>
            <person name="Dolezel J."/>
            <person name="Bansal K.C."/>
            <person name="Xu X."/>
            <person name="Edwards D."/>
            <person name="Zhang G."/>
            <person name="Kahl G."/>
            <person name="Gil J."/>
            <person name="Singh K.B."/>
            <person name="Datta S.K."/>
            <person name="Jackson S.A."/>
            <person name="Wang J."/>
            <person name="Cook D.R."/>
        </authorList>
    </citation>
    <scope>NUCLEOTIDE SEQUENCE [LARGE SCALE GENOMIC DNA]</scope>
    <source>
        <strain evidence="2">cv. CDC Frontier</strain>
    </source>
</reference>
<dbReference type="OrthoDB" id="2801544at2759"/>